<evidence type="ECO:0000313" key="1">
    <source>
        <dbReference type="EMBL" id="PON75993.1"/>
    </source>
</evidence>
<keyword evidence="2" id="KW-1185">Reference proteome</keyword>
<name>A0A2P5DRS0_TREOI</name>
<protein>
    <submittedName>
        <fullName evidence="1">Uncharacterized protein</fullName>
    </submittedName>
</protein>
<feature type="non-terminal residue" evidence="1">
    <location>
        <position position="109"/>
    </location>
</feature>
<accession>A0A2P5DRS0</accession>
<sequence length="109" mass="12726">MLPLEFSRKQQKQDEVFGNVTMPENHIHRVRQLLLFPSFDICTKTHCDYPKRQGKFIGIFFYLTMAARKEGPCEFCTLLLLKARKALGAAYKKGTYPDQIWPLLLLYQA</sequence>
<dbReference type="EMBL" id="JXTC01000253">
    <property type="protein sequence ID" value="PON75993.1"/>
    <property type="molecule type" value="Genomic_DNA"/>
</dbReference>
<dbReference type="AlphaFoldDB" id="A0A2P5DRS0"/>
<reference evidence="2" key="1">
    <citation type="submission" date="2016-06" db="EMBL/GenBank/DDBJ databases">
        <title>Parallel loss of symbiosis genes in relatives of nitrogen-fixing non-legume Parasponia.</title>
        <authorList>
            <person name="Van Velzen R."/>
            <person name="Holmer R."/>
            <person name="Bu F."/>
            <person name="Rutten L."/>
            <person name="Van Zeijl A."/>
            <person name="Liu W."/>
            <person name="Santuari L."/>
            <person name="Cao Q."/>
            <person name="Sharma T."/>
            <person name="Shen D."/>
            <person name="Roswanjaya Y."/>
            <person name="Wardhani T."/>
            <person name="Kalhor M.S."/>
            <person name="Jansen J."/>
            <person name="Van den Hoogen J."/>
            <person name="Gungor B."/>
            <person name="Hartog M."/>
            <person name="Hontelez J."/>
            <person name="Verver J."/>
            <person name="Yang W.-C."/>
            <person name="Schijlen E."/>
            <person name="Repin R."/>
            <person name="Schilthuizen M."/>
            <person name="Schranz E."/>
            <person name="Heidstra R."/>
            <person name="Miyata K."/>
            <person name="Fedorova E."/>
            <person name="Kohlen W."/>
            <person name="Bisseling T."/>
            <person name="Smit S."/>
            <person name="Geurts R."/>
        </authorList>
    </citation>
    <scope>NUCLEOTIDE SEQUENCE [LARGE SCALE GENOMIC DNA]</scope>
    <source>
        <strain evidence="2">cv. RG33-2</strain>
    </source>
</reference>
<comment type="caution">
    <text evidence="1">The sequence shown here is derived from an EMBL/GenBank/DDBJ whole genome shotgun (WGS) entry which is preliminary data.</text>
</comment>
<proteinExistence type="predicted"/>
<gene>
    <name evidence="1" type="ORF">TorRG33x02_243920</name>
</gene>
<organism evidence="1 2">
    <name type="scientific">Trema orientale</name>
    <name type="common">Charcoal tree</name>
    <name type="synonym">Celtis orientalis</name>
    <dbReference type="NCBI Taxonomy" id="63057"/>
    <lineage>
        <taxon>Eukaryota</taxon>
        <taxon>Viridiplantae</taxon>
        <taxon>Streptophyta</taxon>
        <taxon>Embryophyta</taxon>
        <taxon>Tracheophyta</taxon>
        <taxon>Spermatophyta</taxon>
        <taxon>Magnoliopsida</taxon>
        <taxon>eudicotyledons</taxon>
        <taxon>Gunneridae</taxon>
        <taxon>Pentapetalae</taxon>
        <taxon>rosids</taxon>
        <taxon>fabids</taxon>
        <taxon>Rosales</taxon>
        <taxon>Cannabaceae</taxon>
        <taxon>Trema</taxon>
    </lineage>
</organism>
<dbReference type="InParanoid" id="A0A2P5DRS0"/>
<dbReference type="Proteomes" id="UP000237000">
    <property type="component" value="Unassembled WGS sequence"/>
</dbReference>
<evidence type="ECO:0000313" key="2">
    <source>
        <dbReference type="Proteomes" id="UP000237000"/>
    </source>
</evidence>